<feature type="compositionally biased region" description="Basic and acidic residues" evidence="4">
    <location>
        <begin position="70"/>
        <end position="82"/>
    </location>
</feature>
<keyword evidence="5" id="KW-0812">Transmembrane</keyword>
<dbReference type="Proteomes" id="UP000093819">
    <property type="component" value="Unassembled WGS sequence"/>
</dbReference>
<dbReference type="EMBL" id="LZLR01000193">
    <property type="protein sequence ID" value="OBK17021.1"/>
    <property type="molecule type" value="Genomic_DNA"/>
</dbReference>
<evidence type="ECO:0000313" key="6">
    <source>
        <dbReference type="EMBL" id="OBK17021.1"/>
    </source>
</evidence>
<dbReference type="PANTHER" id="PTHR37042">
    <property type="entry name" value="OUTER MEMBRANE PROTEIN RV1973"/>
    <property type="match status" value="1"/>
</dbReference>
<dbReference type="OrthoDB" id="4774723at2"/>
<dbReference type="RefSeq" id="WP_065037407.1">
    <property type="nucleotide sequence ID" value="NZ_LZLR01000193.1"/>
</dbReference>
<dbReference type="AlphaFoldDB" id="A0A1A3N5E0"/>
<feature type="compositionally biased region" description="Basic residues" evidence="4">
    <location>
        <begin position="102"/>
        <end position="126"/>
    </location>
</feature>
<feature type="compositionally biased region" description="Basic and acidic residues" evidence="4">
    <location>
        <begin position="1"/>
        <end position="25"/>
    </location>
</feature>
<evidence type="ECO:0000256" key="5">
    <source>
        <dbReference type="SAM" id="Phobius"/>
    </source>
</evidence>
<feature type="region of interest" description="Disordered" evidence="4">
    <location>
        <begin position="1"/>
        <end position="34"/>
    </location>
</feature>
<dbReference type="PANTHER" id="PTHR37042:SF4">
    <property type="entry name" value="OUTER MEMBRANE PROTEIN RV1973"/>
    <property type="match status" value="1"/>
</dbReference>
<evidence type="ECO:0000256" key="4">
    <source>
        <dbReference type="SAM" id="MobiDB-lite"/>
    </source>
</evidence>
<sequence>MHDPDGPDADHGGAPDGAIRPDEPRAGSVIDADAETLSEADLADEVAKAEAQAEEARARLARLRQVAEIEASHDADEASHDAEADDADDDATPQGADASREVKRHRPQWARSLGLRRSRRSERRRRPWRKAVAIGVGVALAATSLGAIGYMVQQHHTIAHKRQLSQDYAAAAAQAVTTLMSIDANHAKDDVQRIIDASASPLKEQISAMSRLMVEQAQESKTITKVNVEAVAVQSATDSSAVALIVAKSEVTEADNKKRPPQLWRLSMDIVREGGQFKMSKVEFLQ</sequence>
<accession>A0A1A3N5E0</accession>
<keyword evidence="2 5" id="KW-0472">Membrane</keyword>
<protein>
    <recommendedName>
        <fullName evidence="8">Mce-associated membrane protein</fullName>
    </recommendedName>
</protein>
<name>A0A1A3N5E0_MYCAS</name>
<evidence type="ECO:0000313" key="7">
    <source>
        <dbReference type="Proteomes" id="UP000093819"/>
    </source>
</evidence>
<evidence type="ECO:0000256" key="2">
    <source>
        <dbReference type="ARBA" id="ARBA00023136"/>
    </source>
</evidence>
<evidence type="ECO:0008006" key="8">
    <source>
        <dbReference type="Google" id="ProtNLM"/>
    </source>
</evidence>
<feature type="region of interest" description="Disordered" evidence="4">
    <location>
        <begin position="70"/>
        <end position="126"/>
    </location>
</feature>
<keyword evidence="5" id="KW-1133">Transmembrane helix</keyword>
<gene>
    <name evidence="6" type="ORF">A5635_05590</name>
</gene>
<comment type="caution">
    <text evidence="6">The sequence shown here is derived from an EMBL/GenBank/DDBJ whole genome shotgun (WGS) entry which is preliminary data.</text>
</comment>
<evidence type="ECO:0000256" key="1">
    <source>
        <dbReference type="ARBA" id="ARBA00004370"/>
    </source>
</evidence>
<comment type="subcellular location">
    <subcellularLocation>
        <location evidence="1">Membrane</location>
    </subcellularLocation>
</comment>
<organism evidence="6 7">
    <name type="scientific">Mycobacterium asiaticum</name>
    <dbReference type="NCBI Taxonomy" id="1790"/>
    <lineage>
        <taxon>Bacteria</taxon>
        <taxon>Bacillati</taxon>
        <taxon>Actinomycetota</taxon>
        <taxon>Actinomycetes</taxon>
        <taxon>Mycobacteriales</taxon>
        <taxon>Mycobacteriaceae</taxon>
        <taxon>Mycobacterium</taxon>
    </lineage>
</organism>
<feature type="transmembrane region" description="Helical" evidence="5">
    <location>
        <begin position="131"/>
        <end position="152"/>
    </location>
</feature>
<dbReference type="GO" id="GO:0016020">
    <property type="term" value="C:membrane"/>
    <property type="evidence" value="ECO:0007669"/>
    <property type="project" value="UniProtKB-SubCell"/>
</dbReference>
<evidence type="ECO:0000256" key="3">
    <source>
        <dbReference type="SAM" id="Coils"/>
    </source>
</evidence>
<keyword evidence="3" id="KW-0175">Coiled coil</keyword>
<feature type="coiled-coil region" evidence="3">
    <location>
        <begin position="39"/>
        <end position="66"/>
    </location>
</feature>
<reference evidence="7" key="1">
    <citation type="submission" date="2016-06" db="EMBL/GenBank/DDBJ databases">
        <authorList>
            <person name="Sutton G."/>
            <person name="Brinkac L."/>
            <person name="Sanka R."/>
            <person name="Adams M."/>
            <person name="Lau E."/>
            <person name="Garcia-Basteiro A."/>
            <person name="Lopez-Varela E."/>
            <person name="Palencia S."/>
        </authorList>
    </citation>
    <scope>NUCLEOTIDE SEQUENCE [LARGE SCALE GENOMIC DNA]</scope>
    <source>
        <strain evidence="7">1245335.1</strain>
    </source>
</reference>
<proteinExistence type="predicted"/>